<dbReference type="PANTHER" id="PTHR45641:SF1">
    <property type="entry name" value="AAA+ ATPASE DOMAIN-CONTAINING PROTEIN"/>
    <property type="match status" value="1"/>
</dbReference>
<comment type="caution">
    <text evidence="4">The sequence shown here is derived from an EMBL/GenBank/DDBJ whole genome shotgun (WGS) entry which is preliminary data.</text>
</comment>
<gene>
    <name evidence="4" type="ORF">CYCCA115_LOCUS11862</name>
</gene>
<dbReference type="SMART" id="SM00028">
    <property type="entry name" value="TPR"/>
    <property type="match status" value="6"/>
</dbReference>
<dbReference type="PANTHER" id="PTHR45641">
    <property type="entry name" value="TETRATRICOPEPTIDE REPEAT PROTEIN (AFU_ORTHOLOGUE AFUA_6G03870)"/>
    <property type="match status" value="1"/>
</dbReference>
<dbReference type="EMBL" id="CAKOGP040001758">
    <property type="protein sequence ID" value="CAJ1948973.1"/>
    <property type="molecule type" value="Genomic_DNA"/>
</dbReference>
<reference evidence="4" key="1">
    <citation type="submission" date="2023-08" db="EMBL/GenBank/DDBJ databases">
        <authorList>
            <person name="Audoor S."/>
            <person name="Bilcke G."/>
        </authorList>
    </citation>
    <scope>NUCLEOTIDE SEQUENCE</scope>
</reference>
<evidence type="ECO:0008006" key="6">
    <source>
        <dbReference type="Google" id="ProtNLM"/>
    </source>
</evidence>
<evidence type="ECO:0000313" key="5">
    <source>
        <dbReference type="Proteomes" id="UP001295423"/>
    </source>
</evidence>
<evidence type="ECO:0000313" key="4">
    <source>
        <dbReference type="EMBL" id="CAJ1948973.1"/>
    </source>
</evidence>
<keyword evidence="2 3" id="KW-0802">TPR repeat</keyword>
<keyword evidence="5" id="KW-1185">Reference proteome</keyword>
<dbReference type="Pfam" id="PF13374">
    <property type="entry name" value="TPR_10"/>
    <property type="match status" value="3"/>
</dbReference>
<dbReference type="Proteomes" id="UP001295423">
    <property type="component" value="Unassembled WGS sequence"/>
</dbReference>
<accession>A0AAD2FQ56</accession>
<feature type="repeat" description="TPR" evidence="3">
    <location>
        <begin position="96"/>
        <end position="129"/>
    </location>
</feature>
<evidence type="ECO:0000256" key="3">
    <source>
        <dbReference type="PROSITE-ProRule" id="PRU00339"/>
    </source>
</evidence>
<dbReference type="AlphaFoldDB" id="A0AAD2FQ56"/>
<dbReference type="InterPro" id="IPR011990">
    <property type="entry name" value="TPR-like_helical_dom_sf"/>
</dbReference>
<keyword evidence="1" id="KW-0677">Repeat</keyword>
<sequence length="433" mass="49044">MGDNDQGLIEELLEQVHVYNVNGNHEKANEVLERMLVIQRKELMEDDDSPLAEASILSSIGRNLLLLGDFNNALEKFNKVLAIRLEKQGEKNLETADAYKYIGAVLKRLANNEEAEEMYRKALAIKLAILPSDHMEVTDLYDSVAITLERQGKLSESTKLQKLVLATRLNMHGEDHPTVVQSYIGIASLLSGQDRMDDALKMVDKAIGICVRLQQQLGGEDDDDDDIDLLVLTLQHKARLLEENGNFEASVKLLNEILTMQKEKLGEIHPLTEEAYNDLADAYSRQGIPEEGINALSKILEIRRHLLGDNHPRTKELRFHLEVLKRRKMAQTFNEQGQQVMHAQSDLDEAIQHFQAALDVYNDLYITLPKDAAVVYENISTVKVEQGFLQDGITASAEALKIRRRQQGDDHTETKGRMEAHRSLLKQLLENRI</sequence>
<evidence type="ECO:0000256" key="2">
    <source>
        <dbReference type="ARBA" id="ARBA00022803"/>
    </source>
</evidence>
<evidence type="ECO:0000256" key="1">
    <source>
        <dbReference type="ARBA" id="ARBA00022737"/>
    </source>
</evidence>
<dbReference type="Gene3D" id="1.25.40.10">
    <property type="entry name" value="Tetratricopeptide repeat domain"/>
    <property type="match status" value="3"/>
</dbReference>
<organism evidence="4 5">
    <name type="scientific">Cylindrotheca closterium</name>
    <dbReference type="NCBI Taxonomy" id="2856"/>
    <lineage>
        <taxon>Eukaryota</taxon>
        <taxon>Sar</taxon>
        <taxon>Stramenopiles</taxon>
        <taxon>Ochrophyta</taxon>
        <taxon>Bacillariophyta</taxon>
        <taxon>Bacillariophyceae</taxon>
        <taxon>Bacillariophycidae</taxon>
        <taxon>Bacillariales</taxon>
        <taxon>Bacillariaceae</taxon>
        <taxon>Cylindrotheca</taxon>
    </lineage>
</organism>
<protein>
    <recommendedName>
        <fullName evidence="6">Kinesin light chain</fullName>
    </recommendedName>
</protein>
<proteinExistence type="predicted"/>
<dbReference type="Pfam" id="PF13424">
    <property type="entry name" value="TPR_12"/>
    <property type="match status" value="1"/>
</dbReference>
<dbReference type="SUPFAM" id="SSF48452">
    <property type="entry name" value="TPR-like"/>
    <property type="match status" value="3"/>
</dbReference>
<dbReference type="PROSITE" id="PS50005">
    <property type="entry name" value="TPR"/>
    <property type="match status" value="2"/>
</dbReference>
<name>A0AAD2FQ56_9STRA</name>
<dbReference type="InterPro" id="IPR019734">
    <property type="entry name" value="TPR_rpt"/>
</dbReference>
<feature type="repeat" description="TPR" evidence="3">
    <location>
        <begin position="54"/>
        <end position="87"/>
    </location>
</feature>